<dbReference type="Proteomes" id="UP001164250">
    <property type="component" value="Chromosome 12"/>
</dbReference>
<proteinExistence type="predicted"/>
<gene>
    <name evidence="1" type="ORF">Patl1_10248</name>
</gene>
<sequence>MSSSLPVPSVQKLAKEPLTFPSRYVRSDQDPTSTSNATSLPPLPTINLQKLLET</sequence>
<evidence type="ECO:0000313" key="2">
    <source>
        <dbReference type="Proteomes" id="UP001164250"/>
    </source>
</evidence>
<comment type="caution">
    <text evidence="1">The sequence shown here is derived from an EMBL/GenBank/DDBJ whole genome shotgun (WGS) entry which is preliminary data.</text>
</comment>
<dbReference type="EMBL" id="CM047908">
    <property type="protein sequence ID" value="KAJ0082603.1"/>
    <property type="molecule type" value="Genomic_DNA"/>
</dbReference>
<protein>
    <submittedName>
        <fullName evidence="1">Uncharacterized protein</fullName>
    </submittedName>
</protein>
<organism evidence="1 2">
    <name type="scientific">Pistacia atlantica</name>
    <dbReference type="NCBI Taxonomy" id="434234"/>
    <lineage>
        <taxon>Eukaryota</taxon>
        <taxon>Viridiplantae</taxon>
        <taxon>Streptophyta</taxon>
        <taxon>Embryophyta</taxon>
        <taxon>Tracheophyta</taxon>
        <taxon>Spermatophyta</taxon>
        <taxon>Magnoliopsida</taxon>
        <taxon>eudicotyledons</taxon>
        <taxon>Gunneridae</taxon>
        <taxon>Pentapetalae</taxon>
        <taxon>rosids</taxon>
        <taxon>malvids</taxon>
        <taxon>Sapindales</taxon>
        <taxon>Anacardiaceae</taxon>
        <taxon>Pistacia</taxon>
    </lineage>
</organism>
<name>A0ACC1A9B4_9ROSI</name>
<keyword evidence="2" id="KW-1185">Reference proteome</keyword>
<reference evidence="2" key="1">
    <citation type="journal article" date="2023" name="G3 (Bethesda)">
        <title>Genome assembly and association tests identify interacting loci associated with vigor, precocity, and sex in interspecific pistachio rootstocks.</title>
        <authorList>
            <person name="Palmer W."/>
            <person name="Jacygrad E."/>
            <person name="Sagayaradj S."/>
            <person name="Cavanaugh K."/>
            <person name="Han R."/>
            <person name="Bertier L."/>
            <person name="Beede B."/>
            <person name="Kafkas S."/>
            <person name="Golino D."/>
            <person name="Preece J."/>
            <person name="Michelmore R."/>
        </authorList>
    </citation>
    <scope>NUCLEOTIDE SEQUENCE [LARGE SCALE GENOMIC DNA]</scope>
</reference>
<accession>A0ACC1A9B4</accession>
<evidence type="ECO:0000313" key="1">
    <source>
        <dbReference type="EMBL" id="KAJ0082603.1"/>
    </source>
</evidence>